<organism evidence="1 2">
    <name type="scientific">Stieleria bergensis</name>
    <dbReference type="NCBI Taxonomy" id="2528025"/>
    <lineage>
        <taxon>Bacteria</taxon>
        <taxon>Pseudomonadati</taxon>
        <taxon>Planctomycetota</taxon>
        <taxon>Planctomycetia</taxon>
        <taxon>Pirellulales</taxon>
        <taxon>Pirellulaceae</taxon>
        <taxon>Stieleria</taxon>
    </lineage>
</organism>
<accession>A0A517T0H4</accession>
<sequence>MELFTVIKLTDCVHLEATNRLMFKSRDQGQEDETGYENIGYQRTIVRGNNQRGVMESLI</sequence>
<proteinExistence type="predicted"/>
<gene>
    <name evidence="1" type="ORF">SV7mr_44350</name>
</gene>
<dbReference type="AlphaFoldDB" id="A0A517T0H4"/>
<keyword evidence="2" id="KW-1185">Reference proteome</keyword>
<evidence type="ECO:0000313" key="2">
    <source>
        <dbReference type="Proteomes" id="UP000315003"/>
    </source>
</evidence>
<dbReference type="Proteomes" id="UP000315003">
    <property type="component" value="Chromosome"/>
</dbReference>
<protein>
    <submittedName>
        <fullName evidence="1">Uncharacterized protein</fullName>
    </submittedName>
</protein>
<evidence type="ECO:0000313" key="1">
    <source>
        <dbReference type="EMBL" id="QDT61894.1"/>
    </source>
</evidence>
<reference evidence="1 2" key="1">
    <citation type="submission" date="2019-02" db="EMBL/GenBank/DDBJ databases">
        <title>Deep-cultivation of Planctomycetes and their phenomic and genomic characterization uncovers novel biology.</title>
        <authorList>
            <person name="Wiegand S."/>
            <person name="Jogler M."/>
            <person name="Boedeker C."/>
            <person name="Pinto D."/>
            <person name="Vollmers J."/>
            <person name="Rivas-Marin E."/>
            <person name="Kohn T."/>
            <person name="Peeters S.H."/>
            <person name="Heuer A."/>
            <person name="Rast P."/>
            <person name="Oberbeckmann S."/>
            <person name="Bunk B."/>
            <person name="Jeske O."/>
            <person name="Meyerdierks A."/>
            <person name="Storesund J.E."/>
            <person name="Kallscheuer N."/>
            <person name="Luecker S."/>
            <person name="Lage O.M."/>
            <person name="Pohl T."/>
            <person name="Merkel B.J."/>
            <person name="Hornburger P."/>
            <person name="Mueller R.-W."/>
            <person name="Bruemmer F."/>
            <person name="Labrenz M."/>
            <person name="Spormann A.M."/>
            <person name="Op den Camp H."/>
            <person name="Overmann J."/>
            <person name="Amann R."/>
            <person name="Jetten M.S.M."/>
            <person name="Mascher T."/>
            <person name="Medema M.H."/>
            <person name="Devos D.P."/>
            <person name="Kaster A.-K."/>
            <person name="Ovreas L."/>
            <person name="Rohde M."/>
            <person name="Galperin M.Y."/>
            <person name="Jogler C."/>
        </authorList>
    </citation>
    <scope>NUCLEOTIDE SEQUENCE [LARGE SCALE GENOMIC DNA]</scope>
    <source>
        <strain evidence="1 2">SV_7m_r</strain>
    </source>
</reference>
<name>A0A517T0H4_9BACT</name>
<dbReference type="EMBL" id="CP036272">
    <property type="protein sequence ID" value="QDT61894.1"/>
    <property type="molecule type" value="Genomic_DNA"/>
</dbReference>